<dbReference type="InterPro" id="IPR036053">
    <property type="entry name" value="PABP-dom"/>
</dbReference>
<accession>A0A9P7BVR6</accession>
<dbReference type="SMART" id="SM00360">
    <property type="entry name" value="RRM"/>
    <property type="match status" value="3"/>
</dbReference>
<evidence type="ECO:0000259" key="7">
    <source>
        <dbReference type="PROSITE" id="PS51309"/>
    </source>
</evidence>
<evidence type="ECO:0000256" key="1">
    <source>
        <dbReference type="ARBA" id="ARBA00008557"/>
    </source>
</evidence>
<dbReference type="GO" id="GO:0009967">
    <property type="term" value="P:positive regulation of signal transduction"/>
    <property type="evidence" value="ECO:0007669"/>
    <property type="project" value="UniProtKB-ARBA"/>
</dbReference>
<evidence type="ECO:0000256" key="4">
    <source>
        <dbReference type="PROSITE-ProRule" id="PRU00176"/>
    </source>
</evidence>
<dbReference type="EMBL" id="JAANQT010000171">
    <property type="protein sequence ID" value="KAG1313683.1"/>
    <property type="molecule type" value="Genomic_DNA"/>
</dbReference>
<dbReference type="InterPro" id="IPR002004">
    <property type="entry name" value="PABP_HYD_C"/>
</dbReference>
<dbReference type="PROSITE" id="PS51309">
    <property type="entry name" value="PABC"/>
    <property type="match status" value="1"/>
</dbReference>
<dbReference type="CDD" id="cd00590">
    <property type="entry name" value="RRM_SF"/>
    <property type="match status" value="1"/>
</dbReference>
<dbReference type="Pfam" id="PF00076">
    <property type="entry name" value="RRM_1"/>
    <property type="match status" value="3"/>
</dbReference>
<dbReference type="AlphaFoldDB" id="A0A9P7BVR6"/>
<feature type="domain" description="RRM" evidence="6">
    <location>
        <begin position="34"/>
        <end position="106"/>
    </location>
</feature>
<evidence type="ECO:0000259" key="6">
    <source>
        <dbReference type="PROSITE" id="PS50102"/>
    </source>
</evidence>
<feature type="domain" description="PABC" evidence="7">
    <location>
        <begin position="558"/>
        <end position="633"/>
    </location>
</feature>
<comment type="caution">
    <text evidence="8">The sequence shown here is derived from an EMBL/GenBank/DDBJ whole genome shotgun (WGS) entry which is preliminary data.</text>
</comment>
<keyword evidence="9" id="KW-1185">Reference proteome</keyword>
<organism evidence="8 9">
    <name type="scientific">Rhizopus oryzae</name>
    <name type="common">Mucormycosis agent</name>
    <name type="synonym">Rhizopus arrhizus var. delemar</name>
    <dbReference type="NCBI Taxonomy" id="64495"/>
    <lineage>
        <taxon>Eukaryota</taxon>
        <taxon>Fungi</taxon>
        <taxon>Fungi incertae sedis</taxon>
        <taxon>Mucoromycota</taxon>
        <taxon>Mucoromycotina</taxon>
        <taxon>Mucoromycetes</taxon>
        <taxon>Mucorales</taxon>
        <taxon>Mucorineae</taxon>
        <taxon>Rhizopodaceae</taxon>
        <taxon>Rhizopus</taxon>
    </lineage>
</organism>
<dbReference type="PANTHER" id="PTHR24012">
    <property type="entry name" value="RNA BINDING PROTEIN"/>
    <property type="match status" value="1"/>
</dbReference>
<evidence type="ECO:0008006" key="10">
    <source>
        <dbReference type="Google" id="ProtNLM"/>
    </source>
</evidence>
<dbReference type="GO" id="GO:0003729">
    <property type="term" value="F:mRNA binding"/>
    <property type="evidence" value="ECO:0007669"/>
    <property type="project" value="UniProtKB-ARBA"/>
</dbReference>
<comment type="similarity">
    <text evidence="1">Belongs to the polyadenylate-binding protein type-1 family.</text>
</comment>
<evidence type="ECO:0000256" key="2">
    <source>
        <dbReference type="ARBA" id="ARBA00022737"/>
    </source>
</evidence>
<dbReference type="InterPro" id="IPR000504">
    <property type="entry name" value="RRM_dom"/>
</dbReference>
<evidence type="ECO:0000256" key="5">
    <source>
        <dbReference type="SAM" id="MobiDB-lite"/>
    </source>
</evidence>
<protein>
    <recommendedName>
        <fullName evidence="10">Polyadenylate tail-binding protein</fullName>
    </recommendedName>
</protein>
<dbReference type="Proteomes" id="UP000716291">
    <property type="component" value="Unassembled WGS sequence"/>
</dbReference>
<dbReference type="PROSITE" id="PS50102">
    <property type="entry name" value="RRM"/>
    <property type="match status" value="3"/>
</dbReference>
<dbReference type="InterPro" id="IPR035979">
    <property type="entry name" value="RBD_domain_sf"/>
</dbReference>
<gene>
    <name evidence="8" type="ORF">G6F64_002049</name>
</gene>
<proteinExistence type="inferred from homology"/>
<dbReference type="OrthoDB" id="6159137at2759"/>
<dbReference type="Gene3D" id="1.10.1900.10">
    <property type="entry name" value="c-terminal domain of poly(a) binding protein"/>
    <property type="match status" value="2"/>
</dbReference>
<evidence type="ECO:0000313" key="9">
    <source>
        <dbReference type="Proteomes" id="UP000716291"/>
    </source>
</evidence>
<evidence type="ECO:0000313" key="8">
    <source>
        <dbReference type="EMBL" id="KAG1313683.1"/>
    </source>
</evidence>
<dbReference type="InterPro" id="IPR012677">
    <property type="entry name" value="Nucleotide-bd_a/b_plait_sf"/>
</dbReference>
<sequence length="633" mass="70879">MTLYTPVIKLPKRKPSLNIKQHEIYNNNEYLVSDTLFLGKLPKNIRESDIRTLLQHCMPIEIKMDREKDTGQLRFSHIKYADRAYSLYNGFTFTNNAKLELQMYQDRHLDPEASACLLEVNGLPDYFDDNRLYDVFRPFGPLNLCKCVMNDGSFQGGAFIQFFHQNNSDEAQNNLDGHLVDGYKLSVAPYMPAKPMLQQKEKVSENNDNNAVVDIMNLYIKNLDPHITTQDLNRLFGQFGRIISARVMTNTATGQSKGYGFVSFGKPEEAAAALSEMNGCTVGSRQIIVAYHEPKKGRNNQQQQQQLQQQYRPTSVCQPHPYFDQPQPYQPSVSGLGIDHVDEIDMSMNVKDLSVGQKPMYRKPLEQYSPVTTSTGKSLASLASGASIQPAPPNYVQLPPKRPTLRRKGSLESVMTATSFGLQRAKLEAAVNRIGDYGDATVDIVDMLLTLKKKERSLCLFNPDFLKEKIDAALDALVTCEESEGSEDEETNLENNITLYQSQRKELTQITPVYNIASQSNNTTPPPKTKAIPIVAPPSVPSPPASSQATASKDNNEEAQALVASFEGKPIHEKKQLLGDKLFPLVKATGTKQAPKVTIRLLDTIDLYELAKIMFDTPLLKSRVEEAFNSLQQ</sequence>
<feature type="region of interest" description="Disordered" evidence="5">
    <location>
        <begin position="536"/>
        <end position="557"/>
    </location>
</feature>
<evidence type="ECO:0000256" key="3">
    <source>
        <dbReference type="ARBA" id="ARBA00022884"/>
    </source>
</evidence>
<name>A0A9P7BVR6_RHIOR</name>
<keyword evidence="2" id="KW-0677">Repeat</keyword>
<dbReference type="Pfam" id="PF00658">
    <property type="entry name" value="MLLE"/>
    <property type="match status" value="1"/>
</dbReference>
<dbReference type="GO" id="GO:0005737">
    <property type="term" value="C:cytoplasm"/>
    <property type="evidence" value="ECO:0007669"/>
    <property type="project" value="UniProtKB-ARBA"/>
</dbReference>
<dbReference type="SMART" id="SM00517">
    <property type="entry name" value="PolyA"/>
    <property type="match status" value="1"/>
</dbReference>
<feature type="domain" description="RRM" evidence="6">
    <location>
        <begin position="216"/>
        <end position="294"/>
    </location>
</feature>
<feature type="domain" description="RRM" evidence="6">
    <location>
        <begin position="116"/>
        <end position="192"/>
    </location>
</feature>
<dbReference type="FunFam" id="3.30.70.330:FF:000383">
    <property type="entry name" value="Sex lethal, isoform D"/>
    <property type="match status" value="1"/>
</dbReference>
<dbReference type="SUPFAM" id="SSF54928">
    <property type="entry name" value="RNA-binding domain, RBD"/>
    <property type="match status" value="2"/>
</dbReference>
<dbReference type="Gene3D" id="3.30.70.330">
    <property type="match status" value="3"/>
</dbReference>
<keyword evidence="3 4" id="KW-0694">RNA-binding</keyword>
<dbReference type="SUPFAM" id="SSF63570">
    <property type="entry name" value="PABC (PABP) domain"/>
    <property type="match status" value="1"/>
</dbReference>
<reference evidence="8" key="1">
    <citation type="journal article" date="2020" name="Microb. Genom.">
        <title>Genetic diversity of clinical and environmental Mucorales isolates obtained from an investigation of mucormycosis cases among solid organ transplant recipients.</title>
        <authorList>
            <person name="Nguyen M.H."/>
            <person name="Kaul D."/>
            <person name="Muto C."/>
            <person name="Cheng S.J."/>
            <person name="Richter R.A."/>
            <person name="Bruno V.M."/>
            <person name="Liu G."/>
            <person name="Beyhan S."/>
            <person name="Sundermann A.J."/>
            <person name="Mounaud S."/>
            <person name="Pasculle A.W."/>
            <person name="Nierman W.C."/>
            <person name="Driscoll E."/>
            <person name="Cumbie R."/>
            <person name="Clancy C.J."/>
            <person name="Dupont C.L."/>
        </authorList>
    </citation>
    <scope>NUCLEOTIDE SEQUENCE</scope>
    <source>
        <strain evidence="8">GL11</strain>
    </source>
</reference>
<dbReference type="GO" id="GO:0010629">
    <property type="term" value="P:negative regulation of gene expression"/>
    <property type="evidence" value="ECO:0007669"/>
    <property type="project" value="UniProtKB-ARBA"/>
</dbReference>